<dbReference type="Proteomes" id="UP000256269">
    <property type="component" value="Unassembled WGS sequence"/>
</dbReference>
<dbReference type="NCBIfam" id="TIGR02276">
    <property type="entry name" value="beta_rpt_yvtn"/>
    <property type="match status" value="1"/>
</dbReference>
<protein>
    <submittedName>
        <fullName evidence="2">YVTN family beta-propeller protein</fullName>
    </submittedName>
</protein>
<dbReference type="InterPro" id="IPR011964">
    <property type="entry name" value="YVTN_b-propeller_repeat"/>
</dbReference>
<dbReference type="Gene3D" id="2.130.10.10">
    <property type="entry name" value="YVTN repeat-like/Quinoprotein amine dehydrogenase"/>
    <property type="match status" value="3"/>
</dbReference>
<dbReference type="EMBL" id="QUNO01000004">
    <property type="protein sequence ID" value="REH49852.1"/>
    <property type="molecule type" value="Genomic_DNA"/>
</dbReference>
<evidence type="ECO:0000259" key="1">
    <source>
        <dbReference type="Pfam" id="PF08450"/>
    </source>
</evidence>
<reference evidence="2 3" key="1">
    <citation type="submission" date="2018-08" db="EMBL/GenBank/DDBJ databases">
        <title>Genomic Encyclopedia of Archaeal and Bacterial Type Strains, Phase II (KMG-II): from individual species to whole genera.</title>
        <authorList>
            <person name="Goeker M."/>
        </authorList>
    </citation>
    <scope>NUCLEOTIDE SEQUENCE [LARGE SCALE GENOMIC DNA]</scope>
    <source>
        <strain evidence="2 3">DSM 45791</strain>
    </source>
</reference>
<feature type="domain" description="SMP-30/Gluconolactonase/LRE-like region" evidence="1">
    <location>
        <begin position="38"/>
        <end position="164"/>
    </location>
</feature>
<organism evidence="2 3">
    <name type="scientific">Kutzneria buriramensis</name>
    <dbReference type="NCBI Taxonomy" id="1045776"/>
    <lineage>
        <taxon>Bacteria</taxon>
        <taxon>Bacillati</taxon>
        <taxon>Actinomycetota</taxon>
        <taxon>Actinomycetes</taxon>
        <taxon>Pseudonocardiales</taxon>
        <taxon>Pseudonocardiaceae</taxon>
        <taxon>Kutzneria</taxon>
    </lineage>
</organism>
<dbReference type="AlphaFoldDB" id="A0A3E0HTF9"/>
<name>A0A3E0HTF9_9PSEU</name>
<keyword evidence="3" id="KW-1185">Reference proteome</keyword>
<dbReference type="Pfam" id="PF08450">
    <property type="entry name" value="SGL"/>
    <property type="match status" value="1"/>
</dbReference>
<proteinExistence type="predicted"/>
<comment type="caution">
    <text evidence="2">The sequence shown here is derived from an EMBL/GenBank/DDBJ whole genome shotgun (WGS) entry which is preliminary data.</text>
</comment>
<accession>A0A3E0HTF9</accession>
<evidence type="ECO:0000313" key="3">
    <source>
        <dbReference type="Proteomes" id="UP000256269"/>
    </source>
</evidence>
<dbReference type="InterPro" id="IPR051200">
    <property type="entry name" value="Host-pathogen_enzymatic-act"/>
</dbReference>
<sequence>MAVGIACALLAAGLEAELPVEIQPAVNAAAVHAFVAGDTGELQILDIAAGDVTAVVDTGGKVTGLAASPDGRTVYVVNGWTGSVAVVDVAQAKVVKRFQVKAELDSAVVRPDGKRLYVTGTAGGQGVVLGFDTATDTLAAVVQVGSVPTGIAVTPDGNHLYVTNNQSATVTVIDPRIATVTRTVPVDLLPQYVAISPDGATTYVTHTSQLSNTDGSVTVLDNKTDKVVARIPVGVGACALAVTADRLYVANLQDRTVSVVDTVTRRLVQTLVFPVYGIAVSNRDHSVYLATGHTTAVVDGGTGQLTSTIRITGEKQPATVVAVTG</sequence>
<dbReference type="InterPro" id="IPR015943">
    <property type="entry name" value="WD40/YVTN_repeat-like_dom_sf"/>
</dbReference>
<dbReference type="PANTHER" id="PTHR47197:SF3">
    <property type="entry name" value="DIHYDRO-HEME D1 DEHYDROGENASE"/>
    <property type="match status" value="1"/>
</dbReference>
<gene>
    <name evidence="2" type="ORF">BCF44_104115</name>
</gene>
<dbReference type="InterPro" id="IPR013658">
    <property type="entry name" value="SGL"/>
</dbReference>
<dbReference type="PANTHER" id="PTHR47197">
    <property type="entry name" value="PROTEIN NIRF"/>
    <property type="match status" value="1"/>
</dbReference>
<dbReference type="InterPro" id="IPR011045">
    <property type="entry name" value="N2O_reductase_N"/>
</dbReference>
<evidence type="ECO:0000313" key="2">
    <source>
        <dbReference type="EMBL" id="REH49852.1"/>
    </source>
</evidence>
<dbReference type="SUPFAM" id="SSF50974">
    <property type="entry name" value="Nitrous oxide reductase, N-terminal domain"/>
    <property type="match status" value="1"/>
</dbReference>